<dbReference type="SMART" id="SM00422">
    <property type="entry name" value="HTH_MERR"/>
    <property type="match status" value="1"/>
</dbReference>
<feature type="coiled-coil region" evidence="2">
    <location>
        <begin position="79"/>
        <end position="106"/>
    </location>
</feature>
<comment type="caution">
    <text evidence="4">The sequence shown here is derived from an EMBL/GenBank/DDBJ whole genome shotgun (WGS) entry which is preliminary data.</text>
</comment>
<proteinExistence type="predicted"/>
<accession>A0ABW2C812</accession>
<keyword evidence="1" id="KW-0238">DNA-binding</keyword>
<dbReference type="Proteomes" id="UP001596337">
    <property type="component" value="Unassembled WGS sequence"/>
</dbReference>
<protein>
    <submittedName>
        <fullName evidence="4">Helix-turn-helix domain-containing protein</fullName>
    </submittedName>
</protein>
<evidence type="ECO:0000313" key="4">
    <source>
        <dbReference type="EMBL" id="MFC6870209.1"/>
    </source>
</evidence>
<dbReference type="Gene3D" id="1.10.1660.10">
    <property type="match status" value="1"/>
</dbReference>
<evidence type="ECO:0000313" key="5">
    <source>
        <dbReference type="Proteomes" id="UP001596337"/>
    </source>
</evidence>
<evidence type="ECO:0000259" key="3">
    <source>
        <dbReference type="PROSITE" id="PS50937"/>
    </source>
</evidence>
<gene>
    <name evidence="4" type="ORF">ACFQGD_24025</name>
</gene>
<organism evidence="4 5">
    <name type="scientific">Haloechinothrix salitolerans</name>
    <dbReference type="NCBI Taxonomy" id="926830"/>
    <lineage>
        <taxon>Bacteria</taxon>
        <taxon>Bacillati</taxon>
        <taxon>Actinomycetota</taxon>
        <taxon>Actinomycetes</taxon>
        <taxon>Pseudonocardiales</taxon>
        <taxon>Pseudonocardiaceae</taxon>
        <taxon>Haloechinothrix</taxon>
    </lineage>
</organism>
<dbReference type="EMBL" id="JBHSXX010000001">
    <property type="protein sequence ID" value="MFC6870209.1"/>
    <property type="molecule type" value="Genomic_DNA"/>
</dbReference>
<reference evidence="5" key="1">
    <citation type="journal article" date="2019" name="Int. J. Syst. Evol. Microbiol.">
        <title>The Global Catalogue of Microorganisms (GCM) 10K type strain sequencing project: providing services to taxonomists for standard genome sequencing and annotation.</title>
        <authorList>
            <consortium name="The Broad Institute Genomics Platform"/>
            <consortium name="The Broad Institute Genome Sequencing Center for Infectious Disease"/>
            <person name="Wu L."/>
            <person name="Ma J."/>
        </authorList>
    </citation>
    <scope>NUCLEOTIDE SEQUENCE [LARGE SCALE GENOMIC DNA]</scope>
    <source>
        <strain evidence="5">KCTC 32255</strain>
    </source>
</reference>
<evidence type="ECO:0000256" key="1">
    <source>
        <dbReference type="ARBA" id="ARBA00023125"/>
    </source>
</evidence>
<dbReference type="PANTHER" id="PTHR30204">
    <property type="entry name" value="REDOX-CYCLING DRUG-SENSING TRANSCRIPTIONAL ACTIVATOR SOXR"/>
    <property type="match status" value="1"/>
</dbReference>
<dbReference type="RefSeq" id="WP_345400197.1">
    <property type="nucleotide sequence ID" value="NZ_BAABLA010000098.1"/>
</dbReference>
<dbReference type="PANTHER" id="PTHR30204:SF93">
    <property type="entry name" value="HTH MERR-TYPE DOMAIN-CONTAINING PROTEIN"/>
    <property type="match status" value="1"/>
</dbReference>
<sequence>MNDLDKLDDPAYPTFTIGQAAKLLEVRQAFLRNLDNADIVTPERSEGGHRRYSRRQLETVARLRDLLDQGHTLAAASRILGLENELAAAREEINDLREQLDDAAES</sequence>
<evidence type="ECO:0000256" key="2">
    <source>
        <dbReference type="SAM" id="Coils"/>
    </source>
</evidence>
<dbReference type="InterPro" id="IPR009061">
    <property type="entry name" value="DNA-bd_dom_put_sf"/>
</dbReference>
<dbReference type="InterPro" id="IPR000551">
    <property type="entry name" value="MerR-type_HTH_dom"/>
</dbReference>
<dbReference type="Pfam" id="PF13411">
    <property type="entry name" value="MerR_1"/>
    <property type="match status" value="1"/>
</dbReference>
<dbReference type="InterPro" id="IPR047057">
    <property type="entry name" value="MerR_fam"/>
</dbReference>
<dbReference type="SUPFAM" id="SSF46955">
    <property type="entry name" value="Putative DNA-binding domain"/>
    <property type="match status" value="1"/>
</dbReference>
<name>A0ABW2C812_9PSEU</name>
<keyword evidence="2" id="KW-0175">Coiled coil</keyword>
<dbReference type="PROSITE" id="PS50937">
    <property type="entry name" value="HTH_MERR_2"/>
    <property type="match status" value="1"/>
</dbReference>
<feature type="domain" description="HTH merR-type" evidence="3">
    <location>
        <begin position="14"/>
        <end position="82"/>
    </location>
</feature>
<keyword evidence="5" id="KW-1185">Reference proteome</keyword>